<evidence type="ECO:0000313" key="1">
    <source>
        <dbReference type="EMBL" id="CAB4575957.1"/>
    </source>
</evidence>
<sequence>MRYGTIDFDYAADLSTREPDADGPVFMVNFMKYRESADYDGVKGAEGATPAGISGEQADDLYNPTEVLHKIGAEVMFFGNVVAQGSEGEWDRMGIVKYATRRSFIDMQNRRDFKEKHVHKEAGMLYTIVMGTTPSATHAPIERANYVVFELTAAPQSGGPDARTARLAVEGTIMGDGRRWGDLTMRWTDEIPAVPARDKGGDSITVVAKISIDRMGKGLTA</sequence>
<protein>
    <submittedName>
        <fullName evidence="1">Unannotated protein</fullName>
    </submittedName>
</protein>
<gene>
    <name evidence="1" type="ORF">UFOPK1722_00678</name>
</gene>
<accession>A0A6J6EIM9</accession>
<name>A0A6J6EIM9_9ZZZZ</name>
<reference evidence="1" key="1">
    <citation type="submission" date="2020-05" db="EMBL/GenBank/DDBJ databases">
        <authorList>
            <person name="Chiriac C."/>
            <person name="Salcher M."/>
            <person name="Ghai R."/>
            <person name="Kavagutti S V."/>
        </authorList>
    </citation>
    <scope>NUCLEOTIDE SEQUENCE</scope>
</reference>
<dbReference type="Gene3D" id="3.30.70.100">
    <property type="match status" value="1"/>
</dbReference>
<dbReference type="AlphaFoldDB" id="A0A6J6EIM9"/>
<proteinExistence type="predicted"/>
<dbReference type="EMBL" id="CAEZTS010000044">
    <property type="protein sequence ID" value="CAB4575957.1"/>
    <property type="molecule type" value="Genomic_DNA"/>
</dbReference>
<organism evidence="1">
    <name type="scientific">freshwater metagenome</name>
    <dbReference type="NCBI Taxonomy" id="449393"/>
    <lineage>
        <taxon>unclassified sequences</taxon>
        <taxon>metagenomes</taxon>
        <taxon>ecological metagenomes</taxon>
    </lineage>
</organism>